<proteinExistence type="predicted"/>
<keyword evidence="11" id="KW-1185">Reference proteome</keyword>
<organism evidence="8 10">
    <name type="scientific">Rotaria magnacalcarata</name>
    <dbReference type="NCBI Taxonomy" id="392030"/>
    <lineage>
        <taxon>Eukaryota</taxon>
        <taxon>Metazoa</taxon>
        <taxon>Spiralia</taxon>
        <taxon>Gnathifera</taxon>
        <taxon>Rotifera</taxon>
        <taxon>Eurotatoria</taxon>
        <taxon>Bdelloidea</taxon>
        <taxon>Philodinida</taxon>
        <taxon>Philodinidae</taxon>
        <taxon>Rotaria</taxon>
    </lineage>
</organism>
<feature type="signal peptide" evidence="6">
    <location>
        <begin position="1"/>
        <end position="23"/>
    </location>
</feature>
<keyword evidence="5" id="KW-0812">Transmembrane</keyword>
<feature type="chain" id="PRO_5035689130" description="RING-type domain-containing protein" evidence="6">
    <location>
        <begin position="24"/>
        <end position="273"/>
    </location>
</feature>
<dbReference type="EMBL" id="CAJNRF010000464">
    <property type="protein sequence ID" value="CAF1962943.1"/>
    <property type="molecule type" value="Genomic_DNA"/>
</dbReference>
<dbReference type="GO" id="GO:0005634">
    <property type="term" value="C:nucleus"/>
    <property type="evidence" value="ECO:0007669"/>
    <property type="project" value="TreeGrafter"/>
</dbReference>
<dbReference type="SUPFAM" id="SSF57850">
    <property type="entry name" value="RING/U-box"/>
    <property type="match status" value="1"/>
</dbReference>
<dbReference type="GO" id="GO:0008270">
    <property type="term" value="F:zinc ion binding"/>
    <property type="evidence" value="ECO:0007669"/>
    <property type="project" value="UniProtKB-KW"/>
</dbReference>
<keyword evidence="5" id="KW-1133">Transmembrane helix</keyword>
<dbReference type="GO" id="GO:0061630">
    <property type="term" value="F:ubiquitin protein ligase activity"/>
    <property type="evidence" value="ECO:0007669"/>
    <property type="project" value="TreeGrafter"/>
</dbReference>
<evidence type="ECO:0000256" key="6">
    <source>
        <dbReference type="SAM" id="SignalP"/>
    </source>
</evidence>
<dbReference type="Proteomes" id="UP000663866">
    <property type="component" value="Unassembled WGS sequence"/>
</dbReference>
<evidence type="ECO:0000256" key="5">
    <source>
        <dbReference type="SAM" id="Phobius"/>
    </source>
</evidence>
<keyword evidence="3" id="KW-0862">Zinc</keyword>
<dbReference type="PANTHER" id="PTHR45931">
    <property type="entry name" value="SI:CH211-59O9.10"/>
    <property type="match status" value="1"/>
</dbReference>
<gene>
    <name evidence="9" type="ORF">OVN521_LOCUS15498</name>
    <name evidence="8" type="ORF">WKI299_LOCUS2935</name>
</gene>
<feature type="transmembrane region" description="Helical" evidence="5">
    <location>
        <begin position="33"/>
        <end position="53"/>
    </location>
</feature>
<protein>
    <recommendedName>
        <fullName evidence="7">RING-type domain-containing protein</fullName>
    </recommendedName>
</protein>
<dbReference type="Gene3D" id="3.30.40.10">
    <property type="entry name" value="Zinc/RING finger domain, C3HC4 (zinc finger)"/>
    <property type="match status" value="1"/>
</dbReference>
<dbReference type="SMART" id="SM00184">
    <property type="entry name" value="RING"/>
    <property type="match status" value="1"/>
</dbReference>
<feature type="transmembrane region" description="Helical" evidence="5">
    <location>
        <begin position="166"/>
        <end position="187"/>
    </location>
</feature>
<dbReference type="Pfam" id="PF13639">
    <property type="entry name" value="zf-RING_2"/>
    <property type="match status" value="1"/>
</dbReference>
<dbReference type="GO" id="GO:0006511">
    <property type="term" value="P:ubiquitin-dependent protein catabolic process"/>
    <property type="evidence" value="ECO:0007669"/>
    <property type="project" value="TreeGrafter"/>
</dbReference>
<dbReference type="Proteomes" id="UP000663856">
    <property type="component" value="Unassembled WGS sequence"/>
</dbReference>
<evidence type="ECO:0000313" key="10">
    <source>
        <dbReference type="Proteomes" id="UP000663856"/>
    </source>
</evidence>
<keyword evidence="6" id="KW-0732">Signal</keyword>
<evidence type="ECO:0000256" key="2">
    <source>
        <dbReference type="ARBA" id="ARBA00022771"/>
    </source>
</evidence>
<dbReference type="PANTHER" id="PTHR45931:SF3">
    <property type="entry name" value="RING ZINC FINGER-CONTAINING PROTEIN"/>
    <property type="match status" value="1"/>
</dbReference>
<evidence type="ECO:0000259" key="7">
    <source>
        <dbReference type="PROSITE" id="PS50089"/>
    </source>
</evidence>
<dbReference type="PROSITE" id="PS50089">
    <property type="entry name" value="ZF_RING_2"/>
    <property type="match status" value="1"/>
</dbReference>
<keyword evidence="5" id="KW-0472">Membrane</keyword>
<dbReference type="AlphaFoldDB" id="A0A816LVX6"/>
<keyword evidence="2 4" id="KW-0863">Zinc-finger</keyword>
<dbReference type="InterPro" id="IPR001841">
    <property type="entry name" value="Znf_RING"/>
</dbReference>
<evidence type="ECO:0000256" key="1">
    <source>
        <dbReference type="ARBA" id="ARBA00022723"/>
    </source>
</evidence>
<feature type="transmembrane region" description="Helical" evidence="5">
    <location>
        <begin position="81"/>
        <end position="102"/>
    </location>
</feature>
<evidence type="ECO:0000256" key="3">
    <source>
        <dbReference type="ARBA" id="ARBA00022833"/>
    </source>
</evidence>
<feature type="domain" description="RING-type" evidence="7">
    <location>
        <begin position="225"/>
        <end position="266"/>
    </location>
</feature>
<feature type="transmembrane region" description="Helical" evidence="5">
    <location>
        <begin position="122"/>
        <end position="146"/>
    </location>
</feature>
<evidence type="ECO:0000313" key="11">
    <source>
        <dbReference type="Proteomes" id="UP000663866"/>
    </source>
</evidence>
<dbReference type="EMBL" id="CAJOBG010002468">
    <property type="protein sequence ID" value="CAF4008902.1"/>
    <property type="molecule type" value="Genomic_DNA"/>
</dbReference>
<dbReference type="InterPro" id="IPR051834">
    <property type="entry name" value="RING_finger_E3_ligase"/>
</dbReference>
<evidence type="ECO:0000256" key="4">
    <source>
        <dbReference type="PROSITE-ProRule" id="PRU00175"/>
    </source>
</evidence>
<dbReference type="InterPro" id="IPR013083">
    <property type="entry name" value="Znf_RING/FYVE/PHD"/>
</dbReference>
<accession>A0A816LVX6</accession>
<keyword evidence="1" id="KW-0479">Metal-binding</keyword>
<reference evidence="8" key="1">
    <citation type="submission" date="2021-02" db="EMBL/GenBank/DDBJ databases">
        <authorList>
            <person name="Nowell W R."/>
        </authorList>
    </citation>
    <scope>NUCLEOTIDE SEQUENCE</scope>
</reference>
<evidence type="ECO:0000313" key="8">
    <source>
        <dbReference type="EMBL" id="CAF1962943.1"/>
    </source>
</evidence>
<sequence>MRFCLGLVCISTLLLMIIPPTKPELPTRRSLPVECFILSCILIFNLTYICTIASSMKNMEQSSCIYNNPEDLYLGAPLKTYAYAGLILFSCTTLLRIINLLISQLCYRLTNGRQLHIYYHALQYTLTYFGALIVIYYFSVGALFLFQPRSGQPCRAHAPDLYRSLLVCYCLPASITVPILELIRSWLSASPVQIYSNPPASKDNINALPVVLFGQEPDRFNQAECAICQANFEANEPVKRLECAHFFHSECVTNWLLITRICPVCRRRMSSAN</sequence>
<evidence type="ECO:0000313" key="9">
    <source>
        <dbReference type="EMBL" id="CAF4008902.1"/>
    </source>
</evidence>
<comment type="caution">
    <text evidence="8">The sequence shown here is derived from an EMBL/GenBank/DDBJ whole genome shotgun (WGS) entry which is preliminary data.</text>
</comment>
<name>A0A816LVX6_9BILA</name>